<dbReference type="STRING" id="3708.A0A078IQQ6"/>
<protein>
    <submittedName>
        <fullName evidence="2">(rape) hypothetical protein</fullName>
    </submittedName>
    <submittedName>
        <fullName evidence="3">BnaC02g47140D protein</fullName>
    </submittedName>
</protein>
<dbReference type="PANTHER" id="PTHR44259:SF97">
    <property type="entry name" value="DUF295 DOMAIN-CONTAINING PROTEIN"/>
    <property type="match status" value="1"/>
</dbReference>
<keyword evidence="4" id="KW-1185">Reference proteome</keyword>
<dbReference type="PaxDb" id="3708-A0A078IQQ6"/>
<reference evidence="2" key="3">
    <citation type="submission" date="2021-01" db="EMBL/GenBank/DDBJ databases">
        <authorList>
            <consortium name="Genoscope - CEA"/>
            <person name="William W."/>
        </authorList>
    </citation>
    <scope>NUCLEOTIDE SEQUENCE</scope>
</reference>
<evidence type="ECO:0000313" key="3">
    <source>
        <dbReference type="EMBL" id="CDY53420.1"/>
    </source>
</evidence>
<dbReference type="Proteomes" id="UP001295469">
    <property type="component" value="Chromosome C02"/>
</dbReference>
<dbReference type="Proteomes" id="UP000028999">
    <property type="component" value="Unassembled WGS sequence"/>
</dbReference>
<name>A0A078IQQ6_BRANA</name>
<dbReference type="InterPro" id="IPR005174">
    <property type="entry name" value="KIB1-4_b-propeller"/>
</dbReference>
<dbReference type="Pfam" id="PF03478">
    <property type="entry name" value="Beta-prop_KIB1-4"/>
    <property type="match status" value="1"/>
</dbReference>
<reference evidence="3 4" key="1">
    <citation type="journal article" date="2014" name="Science">
        <title>Plant genetics. Early allopolyploid evolution in the post-Neolithic Brassica napus oilseed genome.</title>
        <authorList>
            <person name="Chalhoub B."/>
            <person name="Denoeud F."/>
            <person name="Liu S."/>
            <person name="Parkin I.A."/>
            <person name="Tang H."/>
            <person name="Wang X."/>
            <person name="Chiquet J."/>
            <person name="Belcram H."/>
            <person name="Tong C."/>
            <person name="Samans B."/>
            <person name="Correa M."/>
            <person name="Da Silva C."/>
            <person name="Just J."/>
            <person name="Falentin C."/>
            <person name="Koh C.S."/>
            <person name="Le Clainche I."/>
            <person name="Bernard M."/>
            <person name="Bento P."/>
            <person name="Noel B."/>
            <person name="Labadie K."/>
            <person name="Alberti A."/>
            <person name="Charles M."/>
            <person name="Arnaud D."/>
            <person name="Guo H."/>
            <person name="Daviaud C."/>
            <person name="Alamery S."/>
            <person name="Jabbari K."/>
            <person name="Zhao M."/>
            <person name="Edger P.P."/>
            <person name="Chelaifa H."/>
            <person name="Tack D."/>
            <person name="Lassalle G."/>
            <person name="Mestiri I."/>
            <person name="Schnel N."/>
            <person name="Le Paslier M.C."/>
            <person name="Fan G."/>
            <person name="Renault V."/>
            <person name="Bayer P.E."/>
            <person name="Golicz A.A."/>
            <person name="Manoli S."/>
            <person name="Lee T.H."/>
            <person name="Thi V.H."/>
            <person name="Chalabi S."/>
            <person name="Hu Q."/>
            <person name="Fan C."/>
            <person name="Tollenaere R."/>
            <person name="Lu Y."/>
            <person name="Battail C."/>
            <person name="Shen J."/>
            <person name="Sidebottom C.H."/>
            <person name="Wang X."/>
            <person name="Canaguier A."/>
            <person name="Chauveau A."/>
            <person name="Berard A."/>
            <person name="Deniot G."/>
            <person name="Guan M."/>
            <person name="Liu Z."/>
            <person name="Sun F."/>
            <person name="Lim Y.P."/>
            <person name="Lyons E."/>
            <person name="Town C.D."/>
            <person name="Bancroft I."/>
            <person name="Wang X."/>
            <person name="Meng J."/>
            <person name="Ma J."/>
            <person name="Pires J.C."/>
            <person name="King G.J."/>
            <person name="Brunel D."/>
            <person name="Delourme R."/>
            <person name="Renard M."/>
            <person name="Aury J.M."/>
            <person name="Adams K.L."/>
            <person name="Batley J."/>
            <person name="Snowdon R.J."/>
            <person name="Tost J."/>
            <person name="Edwards D."/>
            <person name="Zhou Y."/>
            <person name="Hua W."/>
            <person name="Sharpe A.G."/>
            <person name="Paterson A.H."/>
            <person name="Guan C."/>
            <person name="Wincker P."/>
        </authorList>
    </citation>
    <scope>NUCLEOTIDE SEQUENCE [LARGE SCALE GENOMIC DNA]</scope>
    <source>
        <strain evidence="4">cv. Darmor-bzh</strain>
    </source>
</reference>
<dbReference type="AlphaFoldDB" id="A0A078IQQ6"/>
<accession>A0A078IQQ6</accession>
<feature type="domain" description="KIB1-4 beta-propeller" evidence="1">
    <location>
        <begin position="63"/>
        <end position="308"/>
    </location>
</feature>
<proteinExistence type="predicted"/>
<reference evidence="3" key="2">
    <citation type="submission" date="2014-06" db="EMBL/GenBank/DDBJ databases">
        <authorList>
            <person name="Genoscope - CEA"/>
        </authorList>
    </citation>
    <scope>NUCLEOTIDE SEQUENCE</scope>
</reference>
<evidence type="ECO:0000313" key="2">
    <source>
        <dbReference type="EMBL" id="CAF1919425.1"/>
    </source>
</evidence>
<dbReference type="EMBL" id="HG994366">
    <property type="protein sequence ID" value="CAF1919425.1"/>
    <property type="molecule type" value="Genomic_DNA"/>
</dbReference>
<dbReference type="InterPro" id="IPR050942">
    <property type="entry name" value="F-box_BR-signaling"/>
</dbReference>
<dbReference type="PANTHER" id="PTHR44259">
    <property type="entry name" value="OS07G0183000 PROTEIN-RELATED"/>
    <property type="match status" value="1"/>
</dbReference>
<sequence>MLLDYMLKLASSGKDSSDGRISIGKNSRSEQKHIVIKDLALVNEVRNAMTLRYNDFKVGISGDRTSDVRLLLPFQPTRSNSLNVLPPPLPTGSVIQNIAMTSYLDLEDEDWVLAVKLYGSKIKLFRRSYKPTWIDVNYMPPSIYTTSSLMYSKKDERLYVPTPGGDYLYSLDSKSTEDDRPEFIGLWTEDLTKYLNENQLEVNTFTKTVHFLEPPSGEQFFVKWFFYDEYEIYKGSKKQVTSRTVDFIVFRADDHPIEKKKKQLFYTDDIGDLCIFLGHGEPYCVRASSHPGLRANCIYFSGYNFGTYDINTKRCNMFFAEEDILSSTKFPYWPHP</sequence>
<evidence type="ECO:0000313" key="4">
    <source>
        <dbReference type="Proteomes" id="UP000028999"/>
    </source>
</evidence>
<organism evidence="3 4">
    <name type="scientific">Brassica napus</name>
    <name type="common">Rape</name>
    <dbReference type="NCBI Taxonomy" id="3708"/>
    <lineage>
        <taxon>Eukaryota</taxon>
        <taxon>Viridiplantae</taxon>
        <taxon>Streptophyta</taxon>
        <taxon>Embryophyta</taxon>
        <taxon>Tracheophyta</taxon>
        <taxon>Spermatophyta</taxon>
        <taxon>Magnoliopsida</taxon>
        <taxon>eudicotyledons</taxon>
        <taxon>Gunneridae</taxon>
        <taxon>Pentapetalae</taxon>
        <taxon>rosids</taxon>
        <taxon>malvids</taxon>
        <taxon>Brassicales</taxon>
        <taxon>Brassicaceae</taxon>
        <taxon>Brassiceae</taxon>
        <taxon>Brassica</taxon>
    </lineage>
</organism>
<evidence type="ECO:0000259" key="1">
    <source>
        <dbReference type="Pfam" id="PF03478"/>
    </source>
</evidence>
<dbReference type="EMBL" id="LK033198">
    <property type="protein sequence ID" value="CDY53420.1"/>
    <property type="molecule type" value="Genomic_DNA"/>
</dbReference>
<dbReference type="Gramene" id="CDY53420">
    <property type="protein sequence ID" value="CDY53420"/>
    <property type="gene ID" value="GSBRNA2T00010653001"/>
</dbReference>
<dbReference type="OMA" id="KFMSYTE"/>
<gene>
    <name evidence="3" type="primary">BnaC02g47140D</name>
    <name evidence="2" type="ORF">DARMORV10_C02P47090.1</name>
    <name evidence="3" type="ORF">GSBRNA2T00010653001</name>
</gene>